<dbReference type="EMBL" id="LHXO01000046">
    <property type="protein sequence ID" value="KXA94647.1"/>
    <property type="molecule type" value="Genomic_DNA"/>
</dbReference>
<dbReference type="Proteomes" id="UP000070284">
    <property type="component" value="Unassembled WGS sequence"/>
</dbReference>
<evidence type="ECO:0000313" key="2">
    <source>
        <dbReference type="Proteomes" id="UP000070284"/>
    </source>
</evidence>
<protein>
    <submittedName>
        <fullName evidence="1">Uncharacterized protein</fullName>
    </submittedName>
</protein>
<reference evidence="1 2" key="1">
    <citation type="journal article" date="2016" name="Sci. Rep.">
        <title>Metabolic traits of an uncultured archaeal lineage -MSBL1- from brine pools of the Red Sea.</title>
        <authorList>
            <person name="Mwirichia R."/>
            <person name="Alam I."/>
            <person name="Rashid M."/>
            <person name="Vinu M."/>
            <person name="Ba-Alawi W."/>
            <person name="Anthony Kamau A."/>
            <person name="Kamanda Ngugi D."/>
            <person name="Goker M."/>
            <person name="Klenk H.P."/>
            <person name="Bajic V."/>
            <person name="Stingl U."/>
        </authorList>
    </citation>
    <scope>NUCLEOTIDE SEQUENCE [LARGE SCALE GENOMIC DNA]</scope>
    <source>
        <strain evidence="1">SCGC-AAA259E19</strain>
    </source>
</reference>
<evidence type="ECO:0000313" key="1">
    <source>
        <dbReference type="EMBL" id="KXA94647.1"/>
    </source>
</evidence>
<gene>
    <name evidence="1" type="ORF">AKJ65_03790</name>
</gene>
<dbReference type="AlphaFoldDB" id="A0A133UKB3"/>
<proteinExistence type="predicted"/>
<organism evidence="1 2">
    <name type="scientific">candidate division MSBL1 archaeon SCGC-AAA259E19</name>
    <dbReference type="NCBI Taxonomy" id="1698264"/>
    <lineage>
        <taxon>Archaea</taxon>
        <taxon>Methanobacteriati</taxon>
        <taxon>Methanobacteriota</taxon>
        <taxon>candidate division MSBL1</taxon>
    </lineage>
</organism>
<keyword evidence="2" id="KW-1185">Reference proteome</keyword>
<accession>A0A133UKB3</accession>
<sequence length="168" mass="18724">MDGKSRSIAELCNGTIKTFASFFNPAPNSVYGSFDLARTLIKLGKDKSSAERLSKPSPDVILRRLHQIDMGEAVQGIKALNEELLESLILCENPMIAIDFKTVAYYGEENPMLGEGEVDCFVGYQRTFATSFVRTLLGDHAEKGSKVYHDDFSIYNYLPGYNDVTLNH</sequence>
<name>A0A133UKB3_9EURY</name>
<feature type="non-terminal residue" evidence="1">
    <location>
        <position position="168"/>
    </location>
</feature>
<comment type="caution">
    <text evidence="1">The sequence shown here is derived from an EMBL/GenBank/DDBJ whole genome shotgun (WGS) entry which is preliminary data.</text>
</comment>